<dbReference type="GO" id="GO:0098797">
    <property type="term" value="C:plasma membrane protein complex"/>
    <property type="evidence" value="ECO:0007669"/>
    <property type="project" value="TreeGrafter"/>
</dbReference>
<protein>
    <submittedName>
        <fullName evidence="10">ABC-type transport system, involved in lipoprotein release, permease component</fullName>
    </submittedName>
</protein>
<keyword evidence="3" id="KW-1003">Cell membrane</keyword>
<dbReference type="STRING" id="765912.Thimo_2519"/>
<evidence type="ECO:0000313" key="11">
    <source>
        <dbReference type="Proteomes" id="UP000010816"/>
    </source>
</evidence>
<organism evidence="10 11">
    <name type="scientific">Thioflavicoccus mobilis 8321</name>
    <dbReference type="NCBI Taxonomy" id="765912"/>
    <lineage>
        <taxon>Bacteria</taxon>
        <taxon>Pseudomonadati</taxon>
        <taxon>Pseudomonadota</taxon>
        <taxon>Gammaproteobacteria</taxon>
        <taxon>Chromatiales</taxon>
        <taxon>Chromatiaceae</taxon>
        <taxon>Thioflavicoccus</taxon>
    </lineage>
</organism>
<feature type="domain" description="MacB-like periplasmic core" evidence="9">
    <location>
        <begin position="19"/>
        <end position="239"/>
    </location>
</feature>
<dbReference type="InterPro" id="IPR051447">
    <property type="entry name" value="Lipoprotein-release_system"/>
</dbReference>
<keyword evidence="10" id="KW-0449">Lipoprotein</keyword>
<dbReference type="Pfam" id="PF12704">
    <property type="entry name" value="MacB_PCD"/>
    <property type="match status" value="1"/>
</dbReference>
<dbReference type="GO" id="GO:0044874">
    <property type="term" value="P:lipoprotein localization to outer membrane"/>
    <property type="evidence" value="ECO:0007669"/>
    <property type="project" value="TreeGrafter"/>
</dbReference>
<name>L0GWV6_9GAMM</name>
<proteinExistence type="inferred from homology"/>
<dbReference type="InterPro" id="IPR003838">
    <property type="entry name" value="ABC3_permease_C"/>
</dbReference>
<dbReference type="EMBL" id="CP003051">
    <property type="protein sequence ID" value="AGA91243.1"/>
    <property type="molecule type" value="Genomic_DNA"/>
</dbReference>
<dbReference type="RefSeq" id="WP_015281376.1">
    <property type="nucleotide sequence ID" value="NC_019940.1"/>
</dbReference>
<dbReference type="KEGG" id="tmb:Thimo_2519"/>
<feature type="transmembrane region" description="Helical" evidence="7">
    <location>
        <begin position="370"/>
        <end position="392"/>
    </location>
</feature>
<evidence type="ECO:0000259" key="8">
    <source>
        <dbReference type="Pfam" id="PF02687"/>
    </source>
</evidence>
<feature type="domain" description="ABC3 transporter permease C-terminal" evidence="8">
    <location>
        <begin position="272"/>
        <end position="401"/>
    </location>
</feature>
<feature type="transmembrane region" description="Helical" evidence="7">
    <location>
        <begin position="271"/>
        <end position="294"/>
    </location>
</feature>
<evidence type="ECO:0000259" key="9">
    <source>
        <dbReference type="Pfam" id="PF12704"/>
    </source>
</evidence>
<sequence>MGLTLRLAWRNLWRHPRRTLLTTGAMVFSNVILVFVISMQVGMYQLMIDNSLRATTGHLQVQARGYQEEEKIRQTIPAVEALAAELRSTLRLETIAPRGEAFALVSSEERSYGVQIQGVVPARERLVSSLPGLVAEGRYLADPDTPGIVVGRVLARNLKVAVGDELTLLGSGRDGSFAAAVAPVVGILESGNSDIDRGLAQLPLHFFQATFAMGSAGHRVVVLAPDLFQTPRLVKEARAALPAGEDLVVLDWQALVPGLKQAIQADLSSALFMYAVLVVLVGFSVMNTQLMSVLERTKEFGIVMALGVSPGRLARLVLLETTTMGLLGFLTGVVLGAVLVLWFAVHGLTFPGLAEMAGEFNLPGRIYLDLSAPGLLVGPSMVLLASALATLYPMTRLFRMAPVEAMGAA</sequence>
<gene>
    <name evidence="10" type="ORF">Thimo_2519</name>
</gene>
<evidence type="ECO:0000256" key="7">
    <source>
        <dbReference type="SAM" id="Phobius"/>
    </source>
</evidence>
<keyword evidence="5 7" id="KW-1133">Transmembrane helix</keyword>
<evidence type="ECO:0000256" key="5">
    <source>
        <dbReference type="ARBA" id="ARBA00022989"/>
    </source>
</evidence>
<dbReference type="PANTHER" id="PTHR30489">
    <property type="entry name" value="LIPOPROTEIN-RELEASING SYSTEM TRANSMEMBRANE PROTEIN LOLE"/>
    <property type="match status" value="1"/>
</dbReference>
<dbReference type="Proteomes" id="UP000010816">
    <property type="component" value="Chromosome"/>
</dbReference>
<dbReference type="eggNOG" id="COG4591">
    <property type="taxonomic scope" value="Bacteria"/>
</dbReference>
<dbReference type="AlphaFoldDB" id="L0GWV6"/>
<dbReference type="HOGENOM" id="CLU_000604_8_6_6"/>
<evidence type="ECO:0000256" key="6">
    <source>
        <dbReference type="ARBA" id="ARBA00023136"/>
    </source>
</evidence>
<dbReference type="InterPro" id="IPR025857">
    <property type="entry name" value="MacB_PCD"/>
</dbReference>
<keyword evidence="6 7" id="KW-0472">Membrane</keyword>
<evidence type="ECO:0000256" key="2">
    <source>
        <dbReference type="ARBA" id="ARBA00005236"/>
    </source>
</evidence>
<dbReference type="PANTHER" id="PTHR30489:SF0">
    <property type="entry name" value="LIPOPROTEIN-RELEASING SYSTEM TRANSMEMBRANE PROTEIN LOLE"/>
    <property type="match status" value="1"/>
</dbReference>
<evidence type="ECO:0000313" key="10">
    <source>
        <dbReference type="EMBL" id="AGA91243.1"/>
    </source>
</evidence>
<evidence type="ECO:0000256" key="1">
    <source>
        <dbReference type="ARBA" id="ARBA00004651"/>
    </source>
</evidence>
<feature type="transmembrane region" description="Helical" evidence="7">
    <location>
        <begin position="326"/>
        <end position="350"/>
    </location>
</feature>
<keyword evidence="4 7" id="KW-0812">Transmembrane</keyword>
<evidence type="ECO:0000256" key="3">
    <source>
        <dbReference type="ARBA" id="ARBA00022475"/>
    </source>
</evidence>
<feature type="transmembrane region" description="Helical" evidence="7">
    <location>
        <begin position="20"/>
        <end position="44"/>
    </location>
</feature>
<dbReference type="Pfam" id="PF02687">
    <property type="entry name" value="FtsX"/>
    <property type="match status" value="1"/>
</dbReference>
<reference evidence="10 11" key="1">
    <citation type="submission" date="2011-09" db="EMBL/GenBank/DDBJ databases">
        <title>Complete sequence of chromosome of Thioflavicoccus mobilis 8321.</title>
        <authorList>
            <consortium name="US DOE Joint Genome Institute"/>
            <person name="Lucas S."/>
            <person name="Han J."/>
            <person name="Lapidus A."/>
            <person name="Cheng J.-F."/>
            <person name="Goodwin L."/>
            <person name="Pitluck S."/>
            <person name="Peters L."/>
            <person name="Ovchinnikova G."/>
            <person name="Lu M."/>
            <person name="Detter J.C."/>
            <person name="Han C."/>
            <person name="Tapia R."/>
            <person name="Land M."/>
            <person name="Hauser L."/>
            <person name="Kyrpides N."/>
            <person name="Ivanova N."/>
            <person name="Pagani I."/>
            <person name="Vogl K."/>
            <person name="Liu Z."/>
            <person name="Imhoff J."/>
            <person name="Thiel V."/>
            <person name="Frigaard N.-U."/>
            <person name="Bryant D."/>
            <person name="Woyke T."/>
        </authorList>
    </citation>
    <scope>NUCLEOTIDE SEQUENCE [LARGE SCALE GENOMIC DNA]</scope>
    <source>
        <strain evidence="10 11">8321</strain>
    </source>
</reference>
<comment type="subcellular location">
    <subcellularLocation>
        <location evidence="1">Cell membrane</location>
        <topology evidence="1">Multi-pass membrane protein</topology>
    </subcellularLocation>
</comment>
<evidence type="ECO:0000256" key="4">
    <source>
        <dbReference type="ARBA" id="ARBA00022692"/>
    </source>
</evidence>
<accession>L0GWV6</accession>
<keyword evidence="11" id="KW-1185">Reference proteome</keyword>
<comment type="similarity">
    <text evidence="2">Belongs to the ABC-4 integral membrane protein family. LolC/E subfamily.</text>
</comment>